<dbReference type="Proteomes" id="UP001652625">
    <property type="component" value="Chromosome 12"/>
</dbReference>
<dbReference type="RefSeq" id="XP_065670122.1">
    <property type="nucleotide sequence ID" value="XM_065814050.1"/>
</dbReference>
<dbReference type="GeneID" id="101236414"/>
<reference evidence="3" key="1">
    <citation type="submission" date="2025-08" db="UniProtKB">
        <authorList>
            <consortium name="RefSeq"/>
        </authorList>
    </citation>
    <scope>IDENTIFICATION</scope>
</reference>
<sequence>MKIIKLIVVILWSGSLNIQVATIRTSEETECKDQSCNGCLKTSCLNDVSRCDNILSKCVCKNCWRGKHCDLYENLYLPHFKTPNQYVSIKRAEKVVLQLDAVDRDSKKCEDIKKCRCAQVVYKLSENPFFNLLGDKILVKDISSFPLLTYYLEVVAFNFPRSRNHTVNSLSSKQRIFISIIDEVDQIKQTRLRRSTNDENHTPVAGSISLAAVPYLSSTYYFNIGDLITFRLSATFNASYNISNINNLRVSVSSQWLELQDPVALSFTSADKDKDSYIFSLQHFSSGTLYGNITGRVKESIEPLSSLFLNLNALYNNPDGKLLSSPVYESHPVVYGVFPFVNLIRNQSGIIKVYSGVQFNMNILVPLLNFTLLAEITTNIEDFVFMSISNVKLSTGLNIRYNGSSSFDFYSSQGDLKYDRASLDLGLITVSRSSSAIDRIINISFLLNVDDHLNIVNGSTHFLGIGIQTGANVLWVEQQSIQIFKVEPVLNAQLKVNFTNSTYVYINDVLNISYEIFHTLSSLSTAHDIKVTLLVQHLSAVSGLVKQNETCYTVLLSSTKLSIVDASVAGSFLMKATSDITPMLNFSMSMIVNYKNAGGMQKPKIIKLINLFTGSPLIHYDYLSPKITSSYLCTFVVVVLLNKLKSDLFFKFEISKTSFPVLSIHNVRLESVGSNIKGVNKNATPTYISNVDKLFFDVAFFDLGTALNTNENTADVQDNQIVIKFDTIASEQLISSNDIELWVMASMRHNAIEIWNQKLPANKYVIKNLKPHLKVSFKALFDGSTLNVSLGIRHLNDSTQSAQNVTFKYFLPPFFIFDAENQLSYIQRTNFLKYKFMKTLTFSDTIIHSFNAKLDGLKISSSESFDLQISVKITFLNSAGQEWSQFKTYQQKIFVGHYQGLIPKDDRSLPESYGRGIYWDASNSHIYVCMNDHVVSSKPACYFSKNKGEKWIALDLTIGSVLGHHNSTNELCAIHRNQKTYLKFHKMHEKWLALTNEDFNENVAKNLNKSLLKKINRNVEQVYIIGENHWMGNVDGLYFRNSVNDSWVQRVKWKK</sequence>
<evidence type="ECO:0000313" key="2">
    <source>
        <dbReference type="Proteomes" id="UP001652625"/>
    </source>
</evidence>
<organism evidence="2 3">
    <name type="scientific">Hydra vulgaris</name>
    <name type="common">Hydra</name>
    <name type="synonym">Hydra attenuata</name>
    <dbReference type="NCBI Taxonomy" id="6087"/>
    <lineage>
        <taxon>Eukaryota</taxon>
        <taxon>Metazoa</taxon>
        <taxon>Cnidaria</taxon>
        <taxon>Hydrozoa</taxon>
        <taxon>Hydroidolina</taxon>
        <taxon>Anthoathecata</taxon>
        <taxon>Aplanulata</taxon>
        <taxon>Hydridae</taxon>
        <taxon>Hydra</taxon>
    </lineage>
</organism>
<protein>
    <submittedName>
        <fullName evidence="3">Uncharacterized protein LOC101236414 isoform X2</fullName>
    </submittedName>
</protein>
<evidence type="ECO:0000256" key="1">
    <source>
        <dbReference type="SAM" id="SignalP"/>
    </source>
</evidence>
<proteinExistence type="predicted"/>
<gene>
    <name evidence="3" type="primary">LOC101236414</name>
</gene>
<keyword evidence="2" id="KW-1185">Reference proteome</keyword>
<evidence type="ECO:0000313" key="3">
    <source>
        <dbReference type="RefSeq" id="XP_065670122.1"/>
    </source>
</evidence>
<accession>A0ABM4D738</accession>
<name>A0ABM4D738_HYDVU</name>
<feature type="signal peptide" evidence="1">
    <location>
        <begin position="1"/>
        <end position="22"/>
    </location>
</feature>
<keyword evidence="1" id="KW-0732">Signal</keyword>
<feature type="chain" id="PRO_5046531961" evidence="1">
    <location>
        <begin position="23"/>
        <end position="1055"/>
    </location>
</feature>